<dbReference type="PANTHER" id="PTHR43537">
    <property type="entry name" value="TRANSCRIPTIONAL REGULATOR, GNTR FAMILY"/>
    <property type="match status" value="1"/>
</dbReference>
<evidence type="ECO:0000256" key="3">
    <source>
        <dbReference type="ARBA" id="ARBA00023163"/>
    </source>
</evidence>
<dbReference type="InterPro" id="IPR036390">
    <property type="entry name" value="WH_DNA-bd_sf"/>
</dbReference>
<feature type="domain" description="HTH gntR-type" evidence="4">
    <location>
        <begin position="7"/>
        <end position="74"/>
    </location>
</feature>
<reference evidence="5 6" key="2">
    <citation type="submission" date="2019-09" db="EMBL/GenBank/DDBJ databases">
        <title>Mesorhizobium sp. MaA-C15 isolated from Microcystis aeruginosa.</title>
        <authorList>
            <person name="Jeong S.E."/>
            <person name="Jin H.M."/>
            <person name="Jeon C.O."/>
        </authorList>
    </citation>
    <scope>NUCLEOTIDE SEQUENCE [LARGE SCALE GENOMIC DNA]</scope>
    <source>
        <strain evidence="5 6">MaA-C15</strain>
    </source>
</reference>
<dbReference type="InterPro" id="IPR011711">
    <property type="entry name" value="GntR_C"/>
</dbReference>
<dbReference type="OrthoDB" id="7768882at2"/>
<dbReference type="SMART" id="SM00895">
    <property type="entry name" value="FCD"/>
    <property type="match status" value="1"/>
</dbReference>
<dbReference type="SUPFAM" id="SSF48008">
    <property type="entry name" value="GntR ligand-binding domain-like"/>
    <property type="match status" value="1"/>
</dbReference>
<dbReference type="InterPro" id="IPR036388">
    <property type="entry name" value="WH-like_DNA-bd_sf"/>
</dbReference>
<protein>
    <submittedName>
        <fullName evidence="5">GntR family transcriptional regulator</fullName>
    </submittedName>
</protein>
<dbReference type="InterPro" id="IPR008920">
    <property type="entry name" value="TF_FadR/GntR_C"/>
</dbReference>
<dbReference type="EMBL" id="VSZS01000068">
    <property type="protein sequence ID" value="TYR29857.1"/>
    <property type="molecule type" value="Genomic_DNA"/>
</dbReference>
<sequence length="218" mass="24977">MEVRETATLREKAYDAFKKRLFSRDIRPGQFLSQRELVEVTGMPLGAIRELVPRLEADGLIKTVPQRGMQIAHVDVDLIRNAFQLRLILEREAAAEFCRKAEDTTLLRLRDEHLAVKREASEGVTPDLLERAQQMDWLFHDQMIDTLGNALISSVYRVNSIKIRLIRQQDTRMLPELVTSVMDEHMRIIDALVARDEAGSVQALEAHIDIARRRALGI</sequence>
<dbReference type="Gene3D" id="1.10.10.10">
    <property type="entry name" value="Winged helix-like DNA-binding domain superfamily/Winged helix DNA-binding domain"/>
    <property type="match status" value="1"/>
</dbReference>
<comment type="caution">
    <text evidence="5">The sequence shown here is derived from an EMBL/GenBank/DDBJ whole genome shotgun (WGS) entry which is preliminary data.</text>
</comment>
<dbReference type="AlphaFoldDB" id="A0A5D4GNC3"/>
<dbReference type="RefSeq" id="WP_148917153.1">
    <property type="nucleotide sequence ID" value="NZ_VSZS01000068.1"/>
</dbReference>
<evidence type="ECO:0000259" key="4">
    <source>
        <dbReference type="PROSITE" id="PS50949"/>
    </source>
</evidence>
<dbReference type="GO" id="GO:0003677">
    <property type="term" value="F:DNA binding"/>
    <property type="evidence" value="ECO:0007669"/>
    <property type="project" value="UniProtKB-KW"/>
</dbReference>
<organism evidence="5 6">
    <name type="scientific">Neoaquamicrobium microcysteis</name>
    <dbReference type="NCBI Taxonomy" id="2682781"/>
    <lineage>
        <taxon>Bacteria</taxon>
        <taxon>Pseudomonadati</taxon>
        <taxon>Pseudomonadota</taxon>
        <taxon>Alphaproteobacteria</taxon>
        <taxon>Hyphomicrobiales</taxon>
        <taxon>Phyllobacteriaceae</taxon>
        <taxon>Neoaquamicrobium</taxon>
    </lineage>
</organism>
<keyword evidence="1" id="KW-0805">Transcription regulation</keyword>
<accession>A0A5D4GNC3</accession>
<dbReference type="Gene3D" id="1.20.120.530">
    <property type="entry name" value="GntR ligand-binding domain-like"/>
    <property type="match status" value="1"/>
</dbReference>
<gene>
    <name evidence="5" type="ORF">FY036_22225</name>
</gene>
<dbReference type="Proteomes" id="UP000323258">
    <property type="component" value="Unassembled WGS sequence"/>
</dbReference>
<keyword evidence="6" id="KW-1185">Reference proteome</keyword>
<reference evidence="5 6" key="1">
    <citation type="submission" date="2019-08" db="EMBL/GenBank/DDBJ databases">
        <authorList>
            <person name="Seo Y.L."/>
        </authorList>
    </citation>
    <scope>NUCLEOTIDE SEQUENCE [LARGE SCALE GENOMIC DNA]</scope>
    <source>
        <strain evidence="5 6">MaA-C15</strain>
    </source>
</reference>
<dbReference type="InterPro" id="IPR000524">
    <property type="entry name" value="Tscrpt_reg_HTH_GntR"/>
</dbReference>
<dbReference type="PANTHER" id="PTHR43537:SF24">
    <property type="entry name" value="GLUCONATE OPERON TRANSCRIPTIONAL REPRESSOR"/>
    <property type="match status" value="1"/>
</dbReference>
<dbReference type="GO" id="GO:0003700">
    <property type="term" value="F:DNA-binding transcription factor activity"/>
    <property type="evidence" value="ECO:0007669"/>
    <property type="project" value="InterPro"/>
</dbReference>
<keyword evidence="2" id="KW-0238">DNA-binding</keyword>
<dbReference type="PROSITE" id="PS50949">
    <property type="entry name" value="HTH_GNTR"/>
    <property type="match status" value="1"/>
</dbReference>
<proteinExistence type="predicted"/>
<evidence type="ECO:0000313" key="5">
    <source>
        <dbReference type="EMBL" id="TYR29857.1"/>
    </source>
</evidence>
<evidence type="ECO:0000313" key="6">
    <source>
        <dbReference type="Proteomes" id="UP000323258"/>
    </source>
</evidence>
<dbReference type="SUPFAM" id="SSF46785">
    <property type="entry name" value="Winged helix' DNA-binding domain"/>
    <property type="match status" value="1"/>
</dbReference>
<dbReference type="Pfam" id="PF07729">
    <property type="entry name" value="FCD"/>
    <property type="match status" value="1"/>
</dbReference>
<dbReference type="Pfam" id="PF00392">
    <property type="entry name" value="GntR"/>
    <property type="match status" value="1"/>
</dbReference>
<name>A0A5D4GNC3_9HYPH</name>
<evidence type="ECO:0000256" key="1">
    <source>
        <dbReference type="ARBA" id="ARBA00023015"/>
    </source>
</evidence>
<evidence type="ECO:0000256" key="2">
    <source>
        <dbReference type="ARBA" id="ARBA00023125"/>
    </source>
</evidence>
<keyword evidence="3" id="KW-0804">Transcription</keyword>